<accession>A0A067JBI5</accession>
<gene>
    <name evidence="1" type="ORF">JCGZ_21637</name>
</gene>
<keyword evidence="2" id="KW-1185">Reference proteome</keyword>
<reference evidence="1 2" key="1">
    <citation type="journal article" date="2014" name="PLoS ONE">
        <title>Global Analysis of Gene Expression Profiles in Physic Nut (Jatropha curcas L.) Seedlings Exposed to Salt Stress.</title>
        <authorList>
            <person name="Zhang L."/>
            <person name="Zhang C."/>
            <person name="Wu P."/>
            <person name="Chen Y."/>
            <person name="Li M."/>
            <person name="Jiang H."/>
            <person name="Wu G."/>
        </authorList>
    </citation>
    <scope>NUCLEOTIDE SEQUENCE [LARGE SCALE GENOMIC DNA]</scope>
    <source>
        <strain evidence="2">cv. GZQX0401</strain>
        <tissue evidence="1">Young leaves</tissue>
    </source>
</reference>
<dbReference type="EMBL" id="KK915662">
    <property type="protein sequence ID" value="KDP21166.1"/>
    <property type="molecule type" value="Genomic_DNA"/>
</dbReference>
<proteinExistence type="predicted"/>
<evidence type="ECO:0000313" key="1">
    <source>
        <dbReference type="EMBL" id="KDP21166.1"/>
    </source>
</evidence>
<evidence type="ECO:0000313" key="2">
    <source>
        <dbReference type="Proteomes" id="UP000027138"/>
    </source>
</evidence>
<organism evidence="1 2">
    <name type="scientific">Jatropha curcas</name>
    <name type="common">Barbados nut</name>
    <dbReference type="NCBI Taxonomy" id="180498"/>
    <lineage>
        <taxon>Eukaryota</taxon>
        <taxon>Viridiplantae</taxon>
        <taxon>Streptophyta</taxon>
        <taxon>Embryophyta</taxon>
        <taxon>Tracheophyta</taxon>
        <taxon>Spermatophyta</taxon>
        <taxon>Magnoliopsida</taxon>
        <taxon>eudicotyledons</taxon>
        <taxon>Gunneridae</taxon>
        <taxon>Pentapetalae</taxon>
        <taxon>rosids</taxon>
        <taxon>fabids</taxon>
        <taxon>Malpighiales</taxon>
        <taxon>Euphorbiaceae</taxon>
        <taxon>Crotonoideae</taxon>
        <taxon>Jatropheae</taxon>
        <taxon>Jatropha</taxon>
    </lineage>
</organism>
<protein>
    <submittedName>
        <fullName evidence="1">Uncharacterized protein</fullName>
    </submittedName>
</protein>
<dbReference type="Proteomes" id="UP000027138">
    <property type="component" value="Unassembled WGS sequence"/>
</dbReference>
<sequence length="134" mass="14978">MFAGETTGGGEAATGGALEACRTDCGSDLQMLSRESLWFRYNLIAKFHRTHSGQYEPTRKIIELKLQIGEEETNQRAFSSERLPEILAAALKPTEIMNTHTDIVMQTERDIDLLQLEDGGDLIEHLLRLVACDI</sequence>
<dbReference type="AlphaFoldDB" id="A0A067JBI5"/>
<name>A0A067JBI5_JATCU</name>